<dbReference type="GeneID" id="91486122"/>
<accession>D7B4H4</accession>
<proteinExistence type="predicted"/>
<dbReference type="Proteomes" id="UP000002219">
    <property type="component" value="Chromosome 1"/>
</dbReference>
<reference evidence="1 2" key="1">
    <citation type="journal article" date="2010" name="Stand. Genomic Sci.">
        <title>Complete genome sequence of Nocardiopsis dassonvillei type strain (IMRU 509).</title>
        <authorList>
            <person name="Sun H."/>
            <person name="Lapidus A."/>
            <person name="Nolan M."/>
            <person name="Lucas S."/>
            <person name="Del Rio T.G."/>
            <person name="Tice H."/>
            <person name="Cheng J.F."/>
            <person name="Tapia R."/>
            <person name="Han C."/>
            <person name="Goodwin L."/>
            <person name="Pitluck S."/>
            <person name="Pagani I."/>
            <person name="Ivanova N."/>
            <person name="Mavromatis K."/>
            <person name="Mikhailova N."/>
            <person name="Pati A."/>
            <person name="Chen A."/>
            <person name="Palaniappan K."/>
            <person name="Land M."/>
            <person name="Hauser L."/>
            <person name="Chang Y.J."/>
            <person name="Jeffries C.D."/>
            <person name="Djao O.D."/>
            <person name="Rohde M."/>
            <person name="Sikorski J."/>
            <person name="Goker M."/>
            <person name="Woyke T."/>
            <person name="Bristow J."/>
            <person name="Eisen J.A."/>
            <person name="Markowitz V."/>
            <person name="Hugenholtz P."/>
            <person name="Kyrpides N.C."/>
            <person name="Klenk H.P."/>
        </authorList>
    </citation>
    <scope>NUCLEOTIDE SEQUENCE [LARGE SCALE GENOMIC DNA]</scope>
    <source>
        <strain evidence="2">ATCC 23218 / DSM 43111 / CIP 107115 / JCM 7437 / KCTC 9190 / NBRC 14626 / NCTC 10488 / NRRL B-5397 / IMRU 509</strain>
    </source>
</reference>
<dbReference type="eggNOG" id="COG0644">
    <property type="taxonomic scope" value="Bacteria"/>
</dbReference>
<dbReference type="KEGG" id="nda:Ndas_3568"/>
<name>D7B4H4_NOCDD</name>
<dbReference type="RefSeq" id="WP_013154576.1">
    <property type="nucleotide sequence ID" value="NC_014210.1"/>
</dbReference>
<keyword evidence="2" id="KW-1185">Reference proteome</keyword>
<dbReference type="Pfam" id="PF05834">
    <property type="entry name" value="Lycopene_cycl"/>
    <property type="match status" value="1"/>
</dbReference>
<dbReference type="AlphaFoldDB" id="D7B4H4"/>
<sequence>MADYDVAIIGGGAAGLTLTHQLRGVNDRRGRPLRVALVEPPPGPHTPPPRTWCFWEPDGGPWDHLLAARWRDLSVVGPDGAVHDSPAAPYVYKMLRSADVDAHVRASAGEHVDQLPVLVTEVVDGVEHAVVRGTCPGGPGGGERELTASWVFDSRPPRPAPRGRTHLLQHFRGWFVRTPDDAFDPASAVLMDLRPPQPANGVAFGYVLPLSPREALVEYTEFGREALTTPEYERALEDYCGLLGLGDVEVTAAEQGVIPMTDARFRPRAGRRVFRVGTAGGATRPSTGYTFSGVRRQTAAVARALAQGRAPVPPVPHRRRHLAMDAVMLRALDTGRVRGAEFFAGLFAANRLGDVLAFLDGGSRLPRELAMGLSTPVAAMSLTSLDQAWYALRGVGARSLSRGPGPARRR</sequence>
<dbReference type="EMBL" id="CP002040">
    <property type="protein sequence ID" value="ADH68969.1"/>
    <property type="molecule type" value="Genomic_DNA"/>
</dbReference>
<protein>
    <submittedName>
        <fullName evidence="1">Lycopene beta and epsilon cyclase</fullName>
    </submittedName>
</protein>
<dbReference type="STRING" id="446468.Ndas_3568"/>
<dbReference type="HOGENOM" id="CLU_042644_0_0_11"/>
<organism evidence="1 2">
    <name type="scientific">Nocardiopsis dassonvillei (strain ATCC 23218 / DSM 43111 / CIP 107115 / JCM 7437 / KCTC 9190 / NBRC 14626 / NCTC 10488 / NRRL B-5397 / IMRU 509)</name>
    <name type="common">Actinomadura dassonvillei</name>
    <dbReference type="NCBI Taxonomy" id="446468"/>
    <lineage>
        <taxon>Bacteria</taxon>
        <taxon>Bacillati</taxon>
        <taxon>Actinomycetota</taxon>
        <taxon>Actinomycetes</taxon>
        <taxon>Streptosporangiales</taxon>
        <taxon>Nocardiopsidaceae</taxon>
        <taxon>Nocardiopsis</taxon>
    </lineage>
</organism>
<dbReference type="SUPFAM" id="SSF51905">
    <property type="entry name" value="FAD/NAD(P)-binding domain"/>
    <property type="match status" value="1"/>
</dbReference>
<dbReference type="Gene3D" id="3.50.50.60">
    <property type="entry name" value="FAD/NAD(P)-binding domain"/>
    <property type="match status" value="1"/>
</dbReference>
<evidence type="ECO:0000313" key="2">
    <source>
        <dbReference type="Proteomes" id="UP000002219"/>
    </source>
</evidence>
<gene>
    <name evidence="1" type="ordered locus">Ndas_3568</name>
</gene>
<evidence type="ECO:0000313" key="1">
    <source>
        <dbReference type="EMBL" id="ADH68969.1"/>
    </source>
</evidence>
<dbReference type="OrthoDB" id="24355at2"/>
<dbReference type="InterPro" id="IPR036188">
    <property type="entry name" value="FAD/NAD-bd_sf"/>
</dbReference>